<reference evidence="5" key="1">
    <citation type="submission" date="2023-06" db="EMBL/GenBank/DDBJ databases">
        <title>Genome-scale phylogeny and comparative genomics of the fungal order Sordariales.</title>
        <authorList>
            <consortium name="Lawrence Berkeley National Laboratory"/>
            <person name="Hensen N."/>
            <person name="Bonometti L."/>
            <person name="Westerberg I."/>
            <person name="Brannstrom I.O."/>
            <person name="Guillou S."/>
            <person name="Cros-Aarteil S."/>
            <person name="Calhoun S."/>
            <person name="Haridas S."/>
            <person name="Kuo A."/>
            <person name="Mondo S."/>
            <person name="Pangilinan J."/>
            <person name="Riley R."/>
            <person name="Labutti K."/>
            <person name="Andreopoulos B."/>
            <person name="Lipzen A."/>
            <person name="Chen C."/>
            <person name="Yanf M."/>
            <person name="Daum C."/>
            <person name="Ng V."/>
            <person name="Clum A."/>
            <person name="Steindorff A."/>
            <person name="Ohm R."/>
            <person name="Martin F."/>
            <person name="Silar P."/>
            <person name="Natvig D."/>
            <person name="Lalanne C."/>
            <person name="Gautier V."/>
            <person name="Ament-Velasquez S.L."/>
            <person name="Kruys A."/>
            <person name="Hutchinson M.I."/>
            <person name="Powell A.J."/>
            <person name="Barry K."/>
            <person name="Miller A.N."/>
            <person name="Grigoriev I.V."/>
            <person name="Debuchy R."/>
            <person name="Gladieux P."/>
            <person name="Thoren M.H."/>
            <person name="Johannesson H."/>
        </authorList>
    </citation>
    <scope>NUCLEOTIDE SEQUENCE</scope>
    <source>
        <strain evidence="5">8032-3</strain>
    </source>
</reference>
<keyword evidence="4" id="KW-0324">Glycolysis</keyword>
<evidence type="ECO:0000256" key="1">
    <source>
        <dbReference type="ARBA" id="ARBA00007422"/>
    </source>
</evidence>
<accession>A0AAJ0FJU1</accession>
<keyword evidence="4" id="KW-0312">Gluconeogenesis</keyword>
<keyword evidence="6" id="KW-1185">Reference proteome</keyword>
<dbReference type="EC" id="5.3.1.1" evidence="4"/>
<comment type="pathway">
    <text evidence="4">Carbohydrate biosynthesis; gluconeogenesis.</text>
</comment>
<dbReference type="InterPro" id="IPR013785">
    <property type="entry name" value="Aldolase_TIM"/>
</dbReference>
<gene>
    <name evidence="5" type="ORF">QBC33DRAFT_560622</name>
</gene>
<comment type="caution">
    <text evidence="5">The sequence shown here is derived from an EMBL/GenBank/DDBJ whole genome shotgun (WGS) entry which is preliminary data.</text>
</comment>
<sequence length="140" mass="15500">MKGIVKDLNEAQLDPNVEVVIAPHRSTCSIKVAALNVFNKRNSAFISGIGIIRCCGELLEERMAGKTLDVITKQLEALHSSLARPEAWKSAVVTYEPIWAIDTGKVASNQQAQEVHEAIRKWLKEARTWSEPDLFPMGSS</sequence>
<dbReference type="Gene3D" id="3.20.20.70">
    <property type="entry name" value="Aldolase class I"/>
    <property type="match status" value="1"/>
</dbReference>
<dbReference type="EMBL" id="MU839014">
    <property type="protein sequence ID" value="KAK1765703.1"/>
    <property type="molecule type" value="Genomic_DNA"/>
</dbReference>
<name>A0AAJ0FJU1_9PEZI</name>
<proteinExistence type="inferred from homology"/>
<evidence type="ECO:0000313" key="5">
    <source>
        <dbReference type="EMBL" id="KAK1765703.1"/>
    </source>
</evidence>
<dbReference type="SUPFAM" id="SSF51351">
    <property type="entry name" value="Triosephosphate isomerase (TIM)"/>
    <property type="match status" value="1"/>
</dbReference>
<dbReference type="GO" id="GO:0005829">
    <property type="term" value="C:cytosol"/>
    <property type="evidence" value="ECO:0007669"/>
    <property type="project" value="TreeGrafter"/>
</dbReference>
<dbReference type="PANTHER" id="PTHR21139:SF2">
    <property type="entry name" value="TRIOSEPHOSPHATE ISOMERASE"/>
    <property type="match status" value="1"/>
</dbReference>
<comment type="subunit">
    <text evidence="2">Homodimer.</text>
</comment>
<dbReference type="AlphaFoldDB" id="A0AAJ0FJU1"/>
<dbReference type="Proteomes" id="UP001244011">
    <property type="component" value="Unassembled WGS sequence"/>
</dbReference>
<dbReference type="GeneID" id="85313262"/>
<dbReference type="GO" id="GO:0019563">
    <property type="term" value="P:glycerol catabolic process"/>
    <property type="evidence" value="ECO:0007669"/>
    <property type="project" value="TreeGrafter"/>
</dbReference>
<dbReference type="InterPro" id="IPR035990">
    <property type="entry name" value="TIM_sf"/>
</dbReference>
<evidence type="ECO:0000256" key="4">
    <source>
        <dbReference type="RuleBase" id="RU363013"/>
    </source>
</evidence>
<dbReference type="PANTHER" id="PTHR21139">
    <property type="entry name" value="TRIOSEPHOSPHATE ISOMERASE"/>
    <property type="match status" value="1"/>
</dbReference>
<dbReference type="InterPro" id="IPR000652">
    <property type="entry name" value="Triosephosphate_isomerase"/>
</dbReference>
<dbReference type="Pfam" id="PF00121">
    <property type="entry name" value="TIM"/>
    <property type="match status" value="1"/>
</dbReference>
<organism evidence="5 6">
    <name type="scientific">Phialemonium atrogriseum</name>
    <dbReference type="NCBI Taxonomy" id="1093897"/>
    <lineage>
        <taxon>Eukaryota</taxon>
        <taxon>Fungi</taxon>
        <taxon>Dikarya</taxon>
        <taxon>Ascomycota</taxon>
        <taxon>Pezizomycotina</taxon>
        <taxon>Sordariomycetes</taxon>
        <taxon>Sordariomycetidae</taxon>
        <taxon>Cephalothecales</taxon>
        <taxon>Cephalothecaceae</taxon>
        <taxon>Phialemonium</taxon>
    </lineage>
</organism>
<dbReference type="GO" id="GO:0006094">
    <property type="term" value="P:gluconeogenesis"/>
    <property type="evidence" value="ECO:0007669"/>
    <property type="project" value="UniProtKB-KW"/>
</dbReference>
<evidence type="ECO:0000256" key="2">
    <source>
        <dbReference type="ARBA" id="ARBA00011738"/>
    </source>
</evidence>
<comment type="pathway">
    <text evidence="4">Carbohydrate degradation; glycolysis; D-glyceraldehyde 3-phosphate from glycerone phosphate: step 1/1.</text>
</comment>
<evidence type="ECO:0000313" key="6">
    <source>
        <dbReference type="Proteomes" id="UP001244011"/>
    </source>
</evidence>
<evidence type="ECO:0000256" key="3">
    <source>
        <dbReference type="ARBA" id="ARBA00023235"/>
    </source>
</evidence>
<dbReference type="GO" id="GO:0006096">
    <property type="term" value="P:glycolytic process"/>
    <property type="evidence" value="ECO:0007669"/>
    <property type="project" value="UniProtKB-KW"/>
</dbReference>
<dbReference type="GO" id="GO:0004807">
    <property type="term" value="F:triose-phosphate isomerase activity"/>
    <property type="evidence" value="ECO:0007669"/>
    <property type="project" value="UniProtKB-EC"/>
</dbReference>
<dbReference type="GO" id="GO:0046166">
    <property type="term" value="P:glyceraldehyde-3-phosphate biosynthetic process"/>
    <property type="evidence" value="ECO:0007669"/>
    <property type="project" value="TreeGrafter"/>
</dbReference>
<dbReference type="PROSITE" id="PS51440">
    <property type="entry name" value="TIM_2"/>
    <property type="match status" value="1"/>
</dbReference>
<comment type="catalytic activity">
    <reaction evidence="4">
        <text>D-glyceraldehyde 3-phosphate = dihydroxyacetone phosphate</text>
        <dbReference type="Rhea" id="RHEA:18585"/>
        <dbReference type="ChEBI" id="CHEBI:57642"/>
        <dbReference type="ChEBI" id="CHEBI:59776"/>
        <dbReference type="EC" id="5.3.1.1"/>
    </reaction>
</comment>
<keyword evidence="3 4" id="KW-0413">Isomerase</keyword>
<protein>
    <recommendedName>
        <fullName evidence="4">Triosephosphate isomerase</fullName>
        <ecNumber evidence="4">5.3.1.1</ecNumber>
    </recommendedName>
</protein>
<dbReference type="RefSeq" id="XP_060281916.1">
    <property type="nucleotide sequence ID" value="XM_060430075.1"/>
</dbReference>
<comment type="similarity">
    <text evidence="1 4">Belongs to the triosephosphate isomerase family.</text>
</comment>